<evidence type="ECO:0000313" key="4">
    <source>
        <dbReference type="Proteomes" id="UP001187192"/>
    </source>
</evidence>
<organism evidence="3 4">
    <name type="scientific">Ficus carica</name>
    <name type="common">Common fig</name>
    <dbReference type="NCBI Taxonomy" id="3494"/>
    <lineage>
        <taxon>Eukaryota</taxon>
        <taxon>Viridiplantae</taxon>
        <taxon>Streptophyta</taxon>
        <taxon>Embryophyta</taxon>
        <taxon>Tracheophyta</taxon>
        <taxon>Spermatophyta</taxon>
        <taxon>Magnoliopsida</taxon>
        <taxon>eudicotyledons</taxon>
        <taxon>Gunneridae</taxon>
        <taxon>Pentapetalae</taxon>
        <taxon>rosids</taxon>
        <taxon>fabids</taxon>
        <taxon>Rosales</taxon>
        <taxon>Moraceae</taxon>
        <taxon>Ficeae</taxon>
        <taxon>Ficus</taxon>
    </lineage>
</organism>
<evidence type="ECO:0000259" key="2">
    <source>
        <dbReference type="Pfam" id="PF25419"/>
    </source>
</evidence>
<dbReference type="Proteomes" id="UP001187192">
    <property type="component" value="Unassembled WGS sequence"/>
</dbReference>
<gene>
    <name evidence="3" type="ORF">TIFTF001_019174</name>
</gene>
<dbReference type="EMBL" id="BTGU01000032">
    <property type="protein sequence ID" value="GMN50002.1"/>
    <property type="molecule type" value="Genomic_DNA"/>
</dbReference>
<dbReference type="InterPro" id="IPR057612">
    <property type="entry name" value="Ig_PIFI"/>
</dbReference>
<dbReference type="Gramene" id="FCD_00003203-RA">
    <property type="protein sequence ID" value="FCD_00003203-RA:cds"/>
    <property type="gene ID" value="FCD_00003203"/>
</dbReference>
<dbReference type="AlphaFoldDB" id="A0AA88AFJ7"/>
<feature type="domain" description="PIFI-like Ig-like" evidence="2">
    <location>
        <begin position="83"/>
        <end position="212"/>
    </location>
</feature>
<dbReference type="PANTHER" id="PTHR32429:SF9">
    <property type="entry name" value="PROTEIN POST-ILLUMINATION CHLOROPHYLL FLUORESCENCE INCREASE, CHLOROPLASTIC"/>
    <property type="match status" value="1"/>
</dbReference>
<name>A0AA88AFJ7_FICCA</name>
<comment type="subcellular location">
    <subcellularLocation>
        <location evidence="1">Plastid</location>
        <location evidence="1">Chloroplast stroma</location>
    </subcellularLocation>
</comment>
<dbReference type="GO" id="GO:0009579">
    <property type="term" value="C:thylakoid"/>
    <property type="evidence" value="ECO:0007669"/>
    <property type="project" value="TreeGrafter"/>
</dbReference>
<reference evidence="3" key="1">
    <citation type="submission" date="2023-07" db="EMBL/GenBank/DDBJ databases">
        <title>draft genome sequence of fig (Ficus carica).</title>
        <authorList>
            <person name="Takahashi T."/>
            <person name="Nishimura K."/>
        </authorList>
    </citation>
    <scope>NUCLEOTIDE SEQUENCE</scope>
</reference>
<accession>A0AA88AFJ7</accession>
<evidence type="ECO:0000256" key="1">
    <source>
        <dbReference type="ARBA" id="ARBA00004470"/>
    </source>
</evidence>
<proteinExistence type="predicted"/>
<keyword evidence="4" id="KW-1185">Reference proteome</keyword>
<comment type="caution">
    <text evidence="3">The sequence shown here is derived from an EMBL/GenBank/DDBJ whole genome shotgun (WGS) entry which is preliminary data.</text>
</comment>
<evidence type="ECO:0000313" key="3">
    <source>
        <dbReference type="EMBL" id="GMN50002.1"/>
    </source>
</evidence>
<protein>
    <recommendedName>
        <fullName evidence="2">PIFI-like Ig-like domain-containing protein</fullName>
    </recommendedName>
</protein>
<dbReference type="PANTHER" id="PTHR32429">
    <property type="match status" value="1"/>
</dbReference>
<dbReference type="Pfam" id="PF25419">
    <property type="entry name" value="Ig_PIFI"/>
    <property type="match status" value="1"/>
</dbReference>
<dbReference type="GO" id="GO:0010478">
    <property type="term" value="P:chlororespiration"/>
    <property type="evidence" value="ECO:0007669"/>
    <property type="project" value="TreeGrafter"/>
</dbReference>
<dbReference type="InterPro" id="IPR044960">
    <property type="entry name" value="RCA-like"/>
</dbReference>
<sequence>MAATKSIFASSGQTFSALRSISGDKASQPVSSPLASNFFGSSLSRRLSEKKKVVKIRGKVCAAVAVATSPAEEIKEFTLPSWAMFELGKAPVYWKTMNGLPPSSGERLRIFYNPAATNVAPNKEFGIAFNGGFNQPIMCGGEPRAMQKKARGKADSPIYSIQICIPKHAMNLIFSFTNGVDWDGPYRLQFQIPKTWQNKPIEFFNEGLAEELSKEGACDRAIFPDASIIVTRCAMIGNLSLEGGDRCDLNLVLGCTDPNSPMYDPLANVDDGSCPIDTDDED</sequence>
<dbReference type="GO" id="GO:0009570">
    <property type="term" value="C:chloroplast stroma"/>
    <property type="evidence" value="ECO:0007669"/>
    <property type="project" value="UniProtKB-SubCell"/>
</dbReference>